<dbReference type="GO" id="GO:0005524">
    <property type="term" value="F:ATP binding"/>
    <property type="evidence" value="ECO:0007669"/>
    <property type="project" value="UniProtKB-KW"/>
</dbReference>
<dbReference type="Proteomes" id="UP000019380">
    <property type="component" value="Unassembled WGS sequence"/>
</dbReference>
<evidence type="ECO:0000313" key="1">
    <source>
        <dbReference type="EMBL" id="CDM02761.1"/>
    </source>
</evidence>
<dbReference type="EMBL" id="CBXG010000005">
    <property type="protein sequence ID" value="CDM02761.1"/>
    <property type="molecule type" value="Genomic_DNA"/>
</dbReference>
<gene>
    <name evidence="1" type="ORF">BN890_3080</name>
</gene>
<comment type="caution">
    <text evidence="1">The sequence shown here is derived from an EMBL/GenBank/DDBJ whole genome shotgun (WGS) entry which is preliminary data.</text>
</comment>
<keyword evidence="1" id="KW-0067">ATP-binding</keyword>
<accession>D4VLD8</accession>
<organism evidence="1 2">
    <name type="scientific">Bacteroides xylanisolvens SD CC 1b</name>
    <dbReference type="NCBI Taxonomy" id="702447"/>
    <lineage>
        <taxon>Bacteria</taxon>
        <taxon>Pseudomonadati</taxon>
        <taxon>Bacteroidota</taxon>
        <taxon>Bacteroidia</taxon>
        <taxon>Bacteroidales</taxon>
        <taxon>Bacteroidaceae</taxon>
        <taxon>Bacteroides</taxon>
    </lineage>
</organism>
<proteinExistence type="predicted"/>
<evidence type="ECO:0000313" key="2">
    <source>
        <dbReference type="Proteomes" id="UP000019380"/>
    </source>
</evidence>
<sequence length="61" mass="6875">MFSTHELDIALSMCDSIALLDTPNLSCLTASEMQKSGYIDRLFQNENIRFDSLCGTMILKQ</sequence>
<dbReference type="AlphaFoldDB" id="D4VLD8"/>
<protein>
    <submittedName>
        <fullName evidence="1">Fe3+ ABC transporter, ATP-binding protein</fullName>
    </submittedName>
</protein>
<name>D4VLD8_9BACE</name>
<reference evidence="1 2" key="1">
    <citation type="submission" date="2013-12" db="EMBL/GenBank/DDBJ databases">
        <title>Improved hybrid genome assemblies of Bacteroides xylanisolvens SD CC 1b and Bacteroides xylanisolvens SD CC 2a using Illumina and 454 Sequencing.</title>
        <authorList>
            <person name="Ramaraj T."/>
            <person name="Sundararajan A."/>
            <person name="Mudge J."/>
            <person name="Schilkey F.D."/>
            <person name="Delvecchio V."/>
            <person name="Donlon M."/>
            <person name="Ziemer C."/>
        </authorList>
    </citation>
    <scope>NUCLEOTIDE SEQUENCE [LARGE SCALE GENOMIC DNA]</scope>
</reference>
<keyword evidence="1" id="KW-0547">Nucleotide-binding</keyword>